<feature type="region of interest" description="Disordered" evidence="1">
    <location>
        <begin position="390"/>
        <end position="415"/>
    </location>
</feature>
<organism evidence="2">
    <name type="scientific">Opuntia streptacantha</name>
    <name type="common">Prickly pear cactus</name>
    <name type="synonym">Opuntia cardona</name>
    <dbReference type="NCBI Taxonomy" id="393608"/>
    <lineage>
        <taxon>Eukaryota</taxon>
        <taxon>Viridiplantae</taxon>
        <taxon>Streptophyta</taxon>
        <taxon>Embryophyta</taxon>
        <taxon>Tracheophyta</taxon>
        <taxon>Spermatophyta</taxon>
        <taxon>Magnoliopsida</taxon>
        <taxon>eudicotyledons</taxon>
        <taxon>Gunneridae</taxon>
        <taxon>Pentapetalae</taxon>
        <taxon>Caryophyllales</taxon>
        <taxon>Cactineae</taxon>
        <taxon>Cactaceae</taxon>
        <taxon>Opuntioideae</taxon>
        <taxon>Opuntia</taxon>
    </lineage>
</organism>
<accession>A0A7C9ANE6</accession>
<evidence type="ECO:0000313" key="2">
    <source>
        <dbReference type="EMBL" id="MBA4670573.1"/>
    </source>
</evidence>
<reference evidence="2" key="1">
    <citation type="journal article" date="2013" name="J. Plant Res.">
        <title>Effect of fungi and light on seed germination of three Opuntia species from semiarid lands of central Mexico.</title>
        <authorList>
            <person name="Delgado-Sanchez P."/>
            <person name="Jimenez-Bremont J.F."/>
            <person name="Guerrero-Gonzalez Mde L."/>
            <person name="Flores J."/>
        </authorList>
    </citation>
    <scope>NUCLEOTIDE SEQUENCE</scope>
    <source>
        <tissue evidence="2">Cladode</tissue>
    </source>
</reference>
<protein>
    <submittedName>
        <fullName evidence="2">Uncharacterized protein</fullName>
    </submittedName>
</protein>
<proteinExistence type="predicted"/>
<reference evidence="2" key="2">
    <citation type="submission" date="2020-07" db="EMBL/GenBank/DDBJ databases">
        <authorList>
            <person name="Vera ALvarez R."/>
            <person name="Arias-Moreno D.M."/>
            <person name="Jimenez-Jacinto V."/>
            <person name="Jimenez-Bremont J.F."/>
            <person name="Swaminathan K."/>
            <person name="Moose S.P."/>
            <person name="Guerrero-Gonzalez M.L."/>
            <person name="Marino-Ramirez L."/>
            <person name="Landsman D."/>
            <person name="Rodriguez-Kessler M."/>
            <person name="Delgado-Sanchez P."/>
        </authorList>
    </citation>
    <scope>NUCLEOTIDE SEQUENCE</scope>
    <source>
        <tissue evidence="2">Cladode</tissue>
    </source>
</reference>
<dbReference type="EMBL" id="GISG01247963">
    <property type="protein sequence ID" value="MBA4670573.1"/>
    <property type="molecule type" value="Transcribed_RNA"/>
</dbReference>
<evidence type="ECO:0000256" key="1">
    <source>
        <dbReference type="SAM" id="MobiDB-lite"/>
    </source>
</evidence>
<name>A0A7C9ANE6_OPUST</name>
<dbReference type="AlphaFoldDB" id="A0A7C9ANE6"/>
<sequence length="434" mass="47948">MDDLGAKEHYRLPSSFRKDQRSVGIITCLLCSGCDHHMTRVNILLCSGDNFLSQGPDLSAGCADGRYSIEQGAGSAPTSGSRTLEMEPILSMISSSSNVVHSSETPGLEDASLGTISSSGFYGQRMAVLDSLKQISEAGSSSNLGQVSKAWEFRLVHLGASSSAKSCIAIQSPVHANCQEYPVVRTMACVRANSRPFRRLTAIGSSDSRALPLEASMLLVVILITEWVMAQALTGYLPFFVLLSPPIQKDHSKRNLGIPHVFSSLGMVQDQEPKTLILLHAHIVPRMVMDMSWSYCCHQNLDIWATLHIFRVHWCCSMGGYSRGSEHPNTLQAVESIMAEGCWIFLSGQWLYIRILACQCCPHMWLIISKAGAEILNLMMRGKHKLCRRKRTRGGSGAQQWQRRKKEKTEREGKGEKALVMTCIYGRRGRGGKR</sequence>